<gene>
    <name evidence="3" type="ORF">AAV32_08400</name>
</gene>
<dbReference type="InterPro" id="IPR054384">
    <property type="entry name" value="SecDF_P1_head"/>
</dbReference>
<organism evidence="3 4">
    <name type="scientific">Kerstersia gyiorum</name>
    <dbReference type="NCBI Taxonomy" id="206506"/>
    <lineage>
        <taxon>Bacteria</taxon>
        <taxon>Pseudomonadati</taxon>
        <taxon>Pseudomonadota</taxon>
        <taxon>Betaproteobacteria</taxon>
        <taxon>Burkholderiales</taxon>
        <taxon>Alcaligenaceae</taxon>
        <taxon>Kerstersia</taxon>
    </lineage>
</organism>
<feature type="compositionally biased region" description="Low complexity" evidence="1">
    <location>
        <begin position="55"/>
        <end position="76"/>
    </location>
</feature>
<sequence length="207" mass="22852">MAVQFSQPVFNSLYWGQQDMKFSTRPLFPWLMLAGAVSLAACQNTVPRQPESESQAAQQAQQQGQEQTQQAQLTQQQAAANTAPAIRFFLAQPQPADDLVQIQLNPETSVYALPQPVFTQADLQQIVPLQSQQGQVFLRFDFNEQGAQKLESISRQAAGNYLVLTINDQIVAVPQVASSYERPAVHVPMRSAEDAQAVVELLRQGAN</sequence>
<evidence type="ECO:0000313" key="3">
    <source>
        <dbReference type="EMBL" id="KKO71972.1"/>
    </source>
</evidence>
<protein>
    <recommendedName>
        <fullName evidence="2">SecDF P1 head subdomain domain-containing protein</fullName>
    </recommendedName>
</protein>
<name>A0A171KSV5_9BURK</name>
<dbReference type="Proteomes" id="UP000078084">
    <property type="component" value="Unassembled WGS sequence"/>
</dbReference>
<comment type="caution">
    <text evidence="3">The sequence shown here is derived from an EMBL/GenBank/DDBJ whole genome shotgun (WGS) entry which is preliminary data.</text>
</comment>
<dbReference type="Pfam" id="PF22599">
    <property type="entry name" value="SecDF_P1_head"/>
    <property type="match status" value="1"/>
</dbReference>
<dbReference type="EMBL" id="LBNE01000004">
    <property type="protein sequence ID" value="KKO71972.1"/>
    <property type="molecule type" value="Genomic_DNA"/>
</dbReference>
<evidence type="ECO:0000259" key="2">
    <source>
        <dbReference type="Pfam" id="PF22599"/>
    </source>
</evidence>
<evidence type="ECO:0000313" key="4">
    <source>
        <dbReference type="Proteomes" id="UP000078084"/>
    </source>
</evidence>
<feature type="region of interest" description="Disordered" evidence="1">
    <location>
        <begin position="48"/>
        <end position="76"/>
    </location>
</feature>
<dbReference type="AlphaFoldDB" id="A0A171KSV5"/>
<feature type="domain" description="SecDF P1 head subdomain" evidence="2">
    <location>
        <begin position="108"/>
        <end position="206"/>
    </location>
</feature>
<proteinExistence type="predicted"/>
<dbReference type="STRING" id="206506.AAV32_08400"/>
<evidence type="ECO:0000256" key="1">
    <source>
        <dbReference type="SAM" id="MobiDB-lite"/>
    </source>
</evidence>
<dbReference type="Gene3D" id="3.30.1360.200">
    <property type="match status" value="1"/>
</dbReference>
<reference evidence="3 4" key="1">
    <citation type="submission" date="2015-04" db="EMBL/GenBank/DDBJ databases">
        <title>Genome sequence of Kerstersia gyiorum CG1.</title>
        <authorList>
            <person name="Greninger A.L."/>
            <person name="Kozyreva V."/>
            <person name="Chaturvedi V."/>
        </authorList>
    </citation>
    <scope>NUCLEOTIDE SEQUENCE [LARGE SCALE GENOMIC DNA]</scope>
    <source>
        <strain evidence="3 4">CG1</strain>
    </source>
</reference>
<accession>A0A171KSV5</accession>
<keyword evidence="4" id="KW-1185">Reference proteome</keyword>